<evidence type="ECO:0000313" key="3">
    <source>
        <dbReference type="Proteomes" id="UP000629371"/>
    </source>
</evidence>
<dbReference type="RefSeq" id="WP_201811480.1">
    <property type="nucleotide sequence ID" value="NZ_JAERRI010000031.1"/>
</dbReference>
<dbReference type="InterPro" id="IPR016194">
    <property type="entry name" value="SPOC-like_C_dom_sf"/>
</dbReference>
<proteinExistence type="predicted"/>
<name>A0ABS1N3Q0_9ACTN</name>
<feature type="region of interest" description="Disordered" evidence="1">
    <location>
        <begin position="32"/>
        <end position="57"/>
    </location>
</feature>
<reference evidence="2 3" key="1">
    <citation type="submission" date="2021-01" db="EMBL/GenBank/DDBJ databases">
        <title>WGS of actinomycetes isolated from Thailand.</title>
        <authorList>
            <person name="Thawai C."/>
        </authorList>
    </citation>
    <scope>NUCLEOTIDE SEQUENCE [LARGE SCALE GENOMIC DNA]</scope>
    <source>
        <strain evidence="2 3">CH9-7</strain>
    </source>
</reference>
<organism evidence="2 3">
    <name type="scientific">Streptomyces siderophoricus</name>
    <dbReference type="NCBI Taxonomy" id="2802281"/>
    <lineage>
        <taxon>Bacteria</taxon>
        <taxon>Bacillati</taxon>
        <taxon>Actinomycetota</taxon>
        <taxon>Actinomycetes</taxon>
        <taxon>Kitasatosporales</taxon>
        <taxon>Streptomycetaceae</taxon>
        <taxon>Streptomyces</taxon>
    </lineage>
</organism>
<dbReference type="EMBL" id="JAERRI010000031">
    <property type="protein sequence ID" value="MBL1094668.1"/>
    <property type="molecule type" value="Genomic_DNA"/>
</dbReference>
<dbReference type="Proteomes" id="UP000629371">
    <property type="component" value="Unassembled WGS sequence"/>
</dbReference>
<dbReference type="SUPFAM" id="SSF100939">
    <property type="entry name" value="SPOC domain-like"/>
    <property type="match status" value="1"/>
</dbReference>
<evidence type="ECO:0008006" key="4">
    <source>
        <dbReference type="Google" id="ProtNLM"/>
    </source>
</evidence>
<comment type="caution">
    <text evidence="2">The sequence shown here is derived from an EMBL/GenBank/DDBJ whole genome shotgun (WGS) entry which is preliminary data.</text>
</comment>
<sequence length="57" mass="6139">MARPVWSGSLTFGLVTLPVRLYTATDSHTLHFHHGGEGRKAPYAALRPGRAQQVGAP</sequence>
<keyword evidence="3" id="KW-1185">Reference proteome</keyword>
<protein>
    <recommendedName>
        <fullName evidence="4">Ku protein</fullName>
    </recommendedName>
</protein>
<accession>A0ABS1N3Q0</accession>
<gene>
    <name evidence="2" type="ORF">JK360_36045</name>
</gene>
<evidence type="ECO:0000313" key="2">
    <source>
        <dbReference type="EMBL" id="MBL1094668.1"/>
    </source>
</evidence>
<evidence type="ECO:0000256" key="1">
    <source>
        <dbReference type="SAM" id="MobiDB-lite"/>
    </source>
</evidence>